<comment type="caution">
    <text evidence="3">The sequence shown here is derived from an EMBL/GenBank/DDBJ whole genome shotgun (WGS) entry which is preliminary data.</text>
</comment>
<accession>A0A8J3MUH1</accession>
<dbReference type="PANTHER" id="PTHR46268">
    <property type="entry name" value="STRESS RESPONSE PROTEIN NHAX"/>
    <property type="match status" value="1"/>
</dbReference>
<comment type="similarity">
    <text evidence="1">Belongs to the universal stress protein A family.</text>
</comment>
<evidence type="ECO:0000313" key="4">
    <source>
        <dbReference type="Proteomes" id="UP000612362"/>
    </source>
</evidence>
<name>A0A8J3MUH1_9CHLR</name>
<feature type="domain" description="UspA" evidence="2">
    <location>
        <begin position="168"/>
        <end position="326"/>
    </location>
</feature>
<organism evidence="3 4">
    <name type="scientific">Ktedonospora formicarum</name>
    <dbReference type="NCBI Taxonomy" id="2778364"/>
    <lineage>
        <taxon>Bacteria</taxon>
        <taxon>Bacillati</taxon>
        <taxon>Chloroflexota</taxon>
        <taxon>Ktedonobacteria</taxon>
        <taxon>Ktedonobacterales</taxon>
        <taxon>Ktedonobacteraceae</taxon>
        <taxon>Ktedonospora</taxon>
    </lineage>
</organism>
<dbReference type="Proteomes" id="UP000612362">
    <property type="component" value="Unassembled WGS sequence"/>
</dbReference>
<dbReference type="PRINTS" id="PR01438">
    <property type="entry name" value="UNVRSLSTRESS"/>
</dbReference>
<sequence length="332" mass="35931">MFQRILVPLDGSTRSEQAIPVAALIAHGCGATLILLRVANVPKEYGFYLFESYIAQTPILIDQVLNEEQDKARNYLDIVQQMPELAGIQVEPLVLNGAEAQTILEATEQQHVDLMVMSGHGHNGFKSGTLGSVAMKVTRHSNCPVLVLRQEQARLISVQTSSNVSMVPILVALDGSTFAEAVLEPATTLAQALAIGGPGRLHLLEVLRLPHQGTLTQQERGAIARYRTETSHYLNGVVSKITQKDDQKAGQTPHLDVTWSLEQGHDVAETLIHAATEGIGLGEDTNEEYGVLALATHGRGGLQRWAVGSTTDRVIKSSELPLLIVRPAHMGE</sequence>
<dbReference type="PANTHER" id="PTHR46268:SF6">
    <property type="entry name" value="UNIVERSAL STRESS PROTEIN UP12"/>
    <property type="match status" value="1"/>
</dbReference>
<protein>
    <submittedName>
        <fullName evidence="3">Universal stress protein UspA</fullName>
    </submittedName>
</protein>
<proteinExistence type="inferred from homology"/>
<dbReference type="CDD" id="cd00293">
    <property type="entry name" value="USP-like"/>
    <property type="match status" value="2"/>
</dbReference>
<dbReference type="RefSeq" id="WP_220198483.1">
    <property type="nucleotide sequence ID" value="NZ_BNJF01000005.1"/>
</dbReference>
<dbReference type="EMBL" id="BNJF01000005">
    <property type="protein sequence ID" value="GHO49347.1"/>
    <property type="molecule type" value="Genomic_DNA"/>
</dbReference>
<evidence type="ECO:0000259" key="2">
    <source>
        <dbReference type="Pfam" id="PF00582"/>
    </source>
</evidence>
<dbReference type="AlphaFoldDB" id="A0A8J3MUH1"/>
<dbReference type="InterPro" id="IPR014729">
    <property type="entry name" value="Rossmann-like_a/b/a_fold"/>
</dbReference>
<keyword evidence="4" id="KW-1185">Reference proteome</keyword>
<dbReference type="Gene3D" id="3.40.50.620">
    <property type="entry name" value="HUPs"/>
    <property type="match status" value="2"/>
</dbReference>
<dbReference type="InterPro" id="IPR006016">
    <property type="entry name" value="UspA"/>
</dbReference>
<dbReference type="Pfam" id="PF00582">
    <property type="entry name" value="Usp"/>
    <property type="match status" value="2"/>
</dbReference>
<evidence type="ECO:0000256" key="1">
    <source>
        <dbReference type="ARBA" id="ARBA00008791"/>
    </source>
</evidence>
<dbReference type="SUPFAM" id="SSF52402">
    <property type="entry name" value="Adenine nucleotide alpha hydrolases-like"/>
    <property type="match status" value="2"/>
</dbReference>
<feature type="domain" description="UspA" evidence="2">
    <location>
        <begin position="1"/>
        <end position="149"/>
    </location>
</feature>
<dbReference type="InterPro" id="IPR006015">
    <property type="entry name" value="Universal_stress_UspA"/>
</dbReference>
<evidence type="ECO:0000313" key="3">
    <source>
        <dbReference type="EMBL" id="GHO49347.1"/>
    </source>
</evidence>
<gene>
    <name evidence="3" type="ORF">KSX_75100</name>
</gene>
<reference evidence="3" key="1">
    <citation type="submission" date="2020-10" db="EMBL/GenBank/DDBJ databases">
        <title>Taxonomic study of unclassified bacteria belonging to the class Ktedonobacteria.</title>
        <authorList>
            <person name="Yabe S."/>
            <person name="Wang C.M."/>
            <person name="Zheng Y."/>
            <person name="Sakai Y."/>
            <person name="Cavaletti L."/>
            <person name="Monciardini P."/>
            <person name="Donadio S."/>
        </authorList>
    </citation>
    <scope>NUCLEOTIDE SEQUENCE</scope>
    <source>
        <strain evidence="3">SOSP1-1</strain>
    </source>
</reference>